<dbReference type="InterPro" id="IPR001356">
    <property type="entry name" value="HD"/>
</dbReference>
<dbReference type="PROSITE" id="PS50071">
    <property type="entry name" value="HOMEOBOX_2"/>
    <property type="match status" value="1"/>
</dbReference>
<feature type="region of interest" description="Disordered" evidence="3">
    <location>
        <begin position="271"/>
        <end position="295"/>
    </location>
</feature>
<name>E4WW49_OIKDI</name>
<accession>E4WW49</accession>
<dbReference type="Pfam" id="PF00046">
    <property type="entry name" value="Homeodomain"/>
    <property type="match status" value="1"/>
</dbReference>
<evidence type="ECO:0000259" key="4">
    <source>
        <dbReference type="PROSITE" id="PS50071"/>
    </source>
</evidence>
<organism evidence="5">
    <name type="scientific">Oikopleura dioica</name>
    <name type="common">Tunicate</name>
    <dbReference type="NCBI Taxonomy" id="34765"/>
    <lineage>
        <taxon>Eukaryota</taxon>
        <taxon>Metazoa</taxon>
        <taxon>Chordata</taxon>
        <taxon>Tunicata</taxon>
        <taxon>Appendicularia</taxon>
        <taxon>Copelata</taxon>
        <taxon>Oikopleuridae</taxon>
        <taxon>Oikopleura</taxon>
    </lineage>
</organism>
<evidence type="ECO:0000313" key="6">
    <source>
        <dbReference type="Proteomes" id="UP000001307"/>
    </source>
</evidence>
<proteinExistence type="predicted"/>
<dbReference type="Proteomes" id="UP000001307">
    <property type="component" value="Unassembled WGS sequence"/>
</dbReference>
<dbReference type="GO" id="GO:0005634">
    <property type="term" value="C:nucleus"/>
    <property type="evidence" value="ECO:0007669"/>
    <property type="project" value="UniProtKB-SubCell"/>
</dbReference>
<evidence type="ECO:0000313" key="5">
    <source>
        <dbReference type="EMBL" id="CBY21352.1"/>
    </source>
</evidence>
<feature type="region of interest" description="Disordered" evidence="3">
    <location>
        <begin position="83"/>
        <end position="112"/>
    </location>
</feature>
<feature type="domain" description="Homeobox" evidence="4">
    <location>
        <begin position="12"/>
        <end position="62"/>
    </location>
</feature>
<evidence type="ECO:0000256" key="2">
    <source>
        <dbReference type="RuleBase" id="RU000682"/>
    </source>
</evidence>
<dbReference type="InParanoid" id="E4WW49"/>
<reference evidence="5" key="1">
    <citation type="journal article" date="2010" name="Science">
        <title>Plasticity of animal genome architecture unmasked by rapid evolution of a pelagic tunicate.</title>
        <authorList>
            <person name="Denoeud F."/>
            <person name="Henriet S."/>
            <person name="Mungpakdee S."/>
            <person name="Aury J.M."/>
            <person name="Da Silva C."/>
            <person name="Brinkmann H."/>
            <person name="Mikhaleva J."/>
            <person name="Olsen L.C."/>
            <person name="Jubin C."/>
            <person name="Canestro C."/>
            <person name="Bouquet J.M."/>
            <person name="Danks G."/>
            <person name="Poulain J."/>
            <person name="Campsteijn C."/>
            <person name="Adamski M."/>
            <person name="Cross I."/>
            <person name="Yadetie F."/>
            <person name="Muffato M."/>
            <person name="Louis A."/>
            <person name="Butcher S."/>
            <person name="Tsagkogeorga G."/>
            <person name="Konrad A."/>
            <person name="Singh S."/>
            <person name="Jensen M.F."/>
            <person name="Cong E.H."/>
            <person name="Eikeseth-Otteraa H."/>
            <person name="Noel B."/>
            <person name="Anthouard V."/>
            <person name="Porcel B.M."/>
            <person name="Kachouri-Lafond R."/>
            <person name="Nishino A."/>
            <person name="Ugolini M."/>
            <person name="Chourrout P."/>
            <person name="Nishida H."/>
            <person name="Aasland R."/>
            <person name="Huzurbazar S."/>
            <person name="Westhof E."/>
            <person name="Delsuc F."/>
            <person name="Lehrach H."/>
            <person name="Reinhardt R."/>
            <person name="Weissenbach J."/>
            <person name="Roy S.W."/>
            <person name="Artiguenave F."/>
            <person name="Postlethwait J.H."/>
            <person name="Manak J.R."/>
            <person name="Thompson E.M."/>
            <person name="Jaillon O."/>
            <person name="Du Pasquier L."/>
            <person name="Boudinot P."/>
            <person name="Liberles D.A."/>
            <person name="Volff J.N."/>
            <person name="Philippe H."/>
            <person name="Lenhard B."/>
            <person name="Roest Crollius H."/>
            <person name="Wincker P."/>
            <person name="Chourrout D."/>
        </authorList>
    </citation>
    <scope>NUCLEOTIDE SEQUENCE [LARGE SCALE GENOMIC DNA]</scope>
</reference>
<dbReference type="GO" id="GO:0003677">
    <property type="term" value="F:DNA binding"/>
    <property type="evidence" value="ECO:0007669"/>
    <property type="project" value="UniProtKB-UniRule"/>
</dbReference>
<protein>
    <recommendedName>
        <fullName evidence="4">Homeobox domain-containing protein</fullName>
    </recommendedName>
</protein>
<gene>
    <name evidence="5" type="ORF">GSOID_T00009114001</name>
</gene>
<keyword evidence="1 2" id="KW-0539">Nucleus</keyword>
<comment type="subcellular location">
    <subcellularLocation>
        <location evidence="1 2">Nucleus</location>
    </subcellularLocation>
</comment>
<feature type="compositionally biased region" description="Basic and acidic residues" evidence="3">
    <location>
        <begin position="285"/>
        <end position="295"/>
    </location>
</feature>
<dbReference type="Gene3D" id="1.10.10.60">
    <property type="entry name" value="Homeodomain-like"/>
    <property type="match status" value="1"/>
</dbReference>
<dbReference type="AlphaFoldDB" id="E4WW49"/>
<feature type="region of interest" description="Disordered" evidence="3">
    <location>
        <begin position="147"/>
        <end position="216"/>
    </location>
</feature>
<dbReference type="InterPro" id="IPR009057">
    <property type="entry name" value="Homeodomain-like_sf"/>
</dbReference>
<feature type="compositionally biased region" description="Basic and acidic residues" evidence="3">
    <location>
        <begin position="187"/>
        <end position="199"/>
    </location>
</feature>
<evidence type="ECO:0000256" key="1">
    <source>
        <dbReference type="PROSITE-ProRule" id="PRU00108"/>
    </source>
</evidence>
<dbReference type="SUPFAM" id="SSF46689">
    <property type="entry name" value="Homeodomain-like"/>
    <property type="match status" value="1"/>
</dbReference>
<evidence type="ECO:0000256" key="3">
    <source>
        <dbReference type="SAM" id="MobiDB-lite"/>
    </source>
</evidence>
<keyword evidence="6" id="KW-1185">Reference proteome</keyword>
<keyword evidence="1 2" id="KW-0371">Homeobox</keyword>
<sequence>MTSGPQMILRCSKDQADRLREIFKTKPYPSTFEKEALARNLNLPRNFINNWFQRERNQYKKSKKALPEQVTKFEPITLIPIQRPAPMRSPIGGPLLQSTPETDRNPPMKPPRSFVRGTFFPGLMPHQRTIHSKKFPIGPQFAIKQENIESPQLKRQPGFSKLPSIEKKRSLELPRPSPSAFHKKKMDKQSSDTFLEDHQPPQMPDASPATPGDLMIDENYVPSPLMSSSQNSSTLKSSPVTVKYVGSDKTITNEGIEKDKQHDETVLIDTDIDVEGSPDSMLPPLREKDITDKDGEGATFDAAEIEDGFAESQMQEIGKTF</sequence>
<dbReference type="OrthoDB" id="3225452at2759"/>
<feature type="DNA-binding region" description="Homeobox" evidence="1">
    <location>
        <begin position="14"/>
        <end position="63"/>
    </location>
</feature>
<dbReference type="EMBL" id="FN653017">
    <property type="protein sequence ID" value="CBY21352.1"/>
    <property type="molecule type" value="Genomic_DNA"/>
</dbReference>
<keyword evidence="1 2" id="KW-0238">DNA-binding</keyword>
<dbReference type="SMART" id="SM00389">
    <property type="entry name" value="HOX"/>
    <property type="match status" value="1"/>
</dbReference>
<dbReference type="CDD" id="cd00086">
    <property type="entry name" value="homeodomain"/>
    <property type="match status" value="1"/>
</dbReference>